<evidence type="ECO:0000256" key="3">
    <source>
        <dbReference type="ARBA" id="ARBA00022448"/>
    </source>
</evidence>
<feature type="transmembrane region" description="Helical" evidence="10">
    <location>
        <begin position="114"/>
        <end position="131"/>
    </location>
</feature>
<dbReference type="InterPro" id="IPR022646">
    <property type="entry name" value="SecD/SecF_CS"/>
</dbReference>
<dbReference type="NCBIfam" id="TIGR00916">
    <property type="entry name" value="2A0604s01"/>
    <property type="match status" value="1"/>
</dbReference>
<dbReference type="PRINTS" id="PR01755">
    <property type="entry name" value="SECFTRNLCASE"/>
</dbReference>
<keyword evidence="3" id="KW-0813">Transport</keyword>
<dbReference type="Pfam" id="PF02355">
    <property type="entry name" value="SecD_SecF_C"/>
    <property type="match status" value="1"/>
</dbReference>
<keyword evidence="7 10" id="KW-1133">Transmembrane helix</keyword>
<dbReference type="PANTHER" id="PTHR30081">
    <property type="entry name" value="PROTEIN-EXPORT MEMBRANE PROTEIN SEC"/>
    <property type="match status" value="1"/>
</dbReference>
<dbReference type="Gene3D" id="1.20.1640.10">
    <property type="entry name" value="Multidrug efflux transporter AcrB transmembrane domain"/>
    <property type="match status" value="1"/>
</dbReference>
<dbReference type="InterPro" id="IPR022645">
    <property type="entry name" value="SecD/SecF_bac"/>
</dbReference>
<dbReference type="GO" id="GO:0005886">
    <property type="term" value="C:plasma membrane"/>
    <property type="evidence" value="ECO:0007669"/>
    <property type="project" value="UniProtKB-SubCell"/>
</dbReference>
<dbReference type="EMBL" id="BARS01008025">
    <property type="protein sequence ID" value="GAF72820.1"/>
    <property type="molecule type" value="Genomic_DNA"/>
</dbReference>
<feature type="transmembrane region" description="Helical" evidence="10">
    <location>
        <begin position="138"/>
        <end position="157"/>
    </location>
</feature>
<feature type="domain" description="Protein export membrane protein SecD/SecF C-terminal" evidence="11">
    <location>
        <begin position="91"/>
        <end position="269"/>
    </location>
</feature>
<dbReference type="FunFam" id="1.20.1640.10:FF:000024">
    <property type="entry name" value="Multifunctional fusion protein"/>
    <property type="match status" value="1"/>
</dbReference>
<dbReference type="AlphaFoldDB" id="X0T9R4"/>
<dbReference type="InterPro" id="IPR048634">
    <property type="entry name" value="SecD_SecF_C"/>
</dbReference>
<feature type="transmembrane region" description="Helical" evidence="10">
    <location>
        <begin position="244"/>
        <end position="265"/>
    </location>
</feature>
<keyword evidence="6" id="KW-0653">Protein transport</keyword>
<evidence type="ECO:0000256" key="5">
    <source>
        <dbReference type="ARBA" id="ARBA00022692"/>
    </source>
</evidence>
<evidence type="ECO:0000256" key="2">
    <source>
        <dbReference type="ARBA" id="ARBA00015792"/>
    </source>
</evidence>
<evidence type="ECO:0000256" key="8">
    <source>
        <dbReference type="ARBA" id="ARBA00023010"/>
    </source>
</evidence>
<evidence type="ECO:0000313" key="12">
    <source>
        <dbReference type="EMBL" id="GAF72820.1"/>
    </source>
</evidence>
<dbReference type="InterPro" id="IPR005665">
    <property type="entry name" value="SecF_bac"/>
</dbReference>
<evidence type="ECO:0000256" key="4">
    <source>
        <dbReference type="ARBA" id="ARBA00022475"/>
    </source>
</evidence>
<evidence type="ECO:0000256" key="7">
    <source>
        <dbReference type="ARBA" id="ARBA00022989"/>
    </source>
</evidence>
<dbReference type="PANTHER" id="PTHR30081:SF8">
    <property type="entry name" value="PROTEIN TRANSLOCASE SUBUNIT SECF"/>
    <property type="match status" value="1"/>
</dbReference>
<dbReference type="InterPro" id="IPR055344">
    <property type="entry name" value="SecD_SecF_C_bact"/>
</dbReference>
<organism evidence="12">
    <name type="scientific">marine sediment metagenome</name>
    <dbReference type="NCBI Taxonomy" id="412755"/>
    <lineage>
        <taxon>unclassified sequences</taxon>
        <taxon>metagenomes</taxon>
        <taxon>ecological metagenomes</taxon>
    </lineage>
</organism>
<comment type="subcellular location">
    <subcellularLocation>
        <location evidence="1">Cell membrane</location>
        <topology evidence="1">Multi-pass membrane protein</topology>
    </subcellularLocation>
</comment>
<keyword evidence="4" id="KW-1003">Cell membrane</keyword>
<keyword evidence="5 10" id="KW-0812">Transmembrane</keyword>
<evidence type="ECO:0000259" key="11">
    <source>
        <dbReference type="Pfam" id="PF02355"/>
    </source>
</evidence>
<dbReference type="Pfam" id="PF07549">
    <property type="entry name" value="Sec_GG"/>
    <property type="match status" value="1"/>
</dbReference>
<feature type="transmembrane region" description="Helical" evidence="10">
    <location>
        <begin position="163"/>
        <end position="186"/>
    </location>
</feature>
<proteinExistence type="inferred from homology"/>
<comment type="caution">
    <text evidence="12">The sequence shown here is derived from an EMBL/GenBank/DDBJ whole genome shotgun (WGS) entry which is preliminary data.</text>
</comment>
<evidence type="ECO:0000256" key="6">
    <source>
        <dbReference type="ARBA" id="ARBA00022927"/>
    </source>
</evidence>
<accession>X0T9R4</accession>
<evidence type="ECO:0000256" key="1">
    <source>
        <dbReference type="ARBA" id="ARBA00004651"/>
    </source>
</evidence>
<dbReference type="InterPro" id="IPR022813">
    <property type="entry name" value="SecD/SecF_arch_bac"/>
</dbReference>
<gene>
    <name evidence="12" type="ORF">S01H1_15376</name>
</gene>
<name>X0T9R4_9ZZZZ</name>
<dbReference type="GO" id="GO:0015450">
    <property type="term" value="F:protein-transporting ATPase activity"/>
    <property type="evidence" value="ECO:0007669"/>
    <property type="project" value="InterPro"/>
</dbReference>
<keyword evidence="9 10" id="KW-0472">Membrane</keyword>
<protein>
    <recommendedName>
        <fullName evidence="2">Protein translocase subunit SecF</fullName>
    </recommendedName>
</protein>
<keyword evidence="8" id="KW-0811">Translocation</keyword>
<dbReference type="SUPFAM" id="SSF82866">
    <property type="entry name" value="Multidrug efflux transporter AcrB transmembrane domain"/>
    <property type="match status" value="1"/>
</dbReference>
<evidence type="ECO:0000256" key="10">
    <source>
        <dbReference type="SAM" id="Phobius"/>
    </source>
</evidence>
<dbReference type="NCBIfam" id="TIGR00966">
    <property type="entry name" value="transloc_SecF"/>
    <property type="match status" value="1"/>
</dbReference>
<feature type="non-terminal residue" evidence="12">
    <location>
        <position position="1"/>
    </location>
</feature>
<evidence type="ECO:0000256" key="9">
    <source>
        <dbReference type="ARBA" id="ARBA00023136"/>
    </source>
</evidence>
<dbReference type="GO" id="GO:0006886">
    <property type="term" value="P:intracellular protein transport"/>
    <property type="evidence" value="ECO:0007669"/>
    <property type="project" value="InterPro"/>
</dbReference>
<feature type="transmembrane region" description="Helical" evidence="10">
    <location>
        <begin position="217"/>
        <end position="238"/>
    </location>
</feature>
<dbReference type="HAMAP" id="MF_01464_B">
    <property type="entry name" value="SecF_B"/>
    <property type="match status" value="1"/>
</dbReference>
<reference evidence="12" key="1">
    <citation type="journal article" date="2014" name="Front. Microbiol.">
        <title>High frequency of phylogenetically diverse reductive dehalogenase-homologous genes in deep subseafloor sedimentary metagenomes.</title>
        <authorList>
            <person name="Kawai M."/>
            <person name="Futagami T."/>
            <person name="Toyoda A."/>
            <person name="Takaki Y."/>
            <person name="Nishi S."/>
            <person name="Hori S."/>
            <person name="Arai W."/>
            <person name="Tsubouchi T."/>
            <person name="Morono Y."/>
            <person name="Uchiyama I."/>
            <person name="Ito T."/>
            <person name="Fujiyama A."/>
            <person name="Inagaki F."/>
            <person name="Takami H."/>
        </authorList>
    </citation>
    <scope>NUCLEOTIDE SEQUENCE</scope>
    <source>
        <strain evidence="12">Expedition CK06-06</strain>
    </source>
</reference>
<sequence length="271" mass="30169">YFISLSLIAVGVISLTLRGRENLGIDFSGGTLQEFRFERPVSIERVREALKEINMADLSIQQYKDKRDILIRTATDTESRIINKFKAEFPENNFQILRVETVGPAVGRDLTGKAISALIFAFVGICIYISFRFEFRFAIAAIVALFHDVLIAAGALSLTGREFSVPVIAALLTVVGYSINDTIVVFDRIREDLRLMRKSNYQEIINTSINQTLSRTLITSLTTLLVISALFFLGGAVINDFAFVLLVGVVVGTYSSIFVASPILVDWQKKK</sequence>